<evidence type="ECO:0000313" key="2">
    <source>
        <dbReference type="Proteomes" id="UP001162501"/>
    </source>
</evidence>
<dbReference type="Proteomes" id="UP001162501">
    <property type="component" value="Chromosome 4"/>
</dbReference>
<reference evidence="1" key="1">
    <citation type="submission" date="2023-05" db="EMBL/GenBank/DDBJ databases">
        <authorList>
            <consortium name="ELIXIR-Norway"/>
        </authorList>
    </citation>
    <scope>NUCLEOTIDE SEQUENCE</scope>
</reference>
<dbReference type="EMBL" id="OX596088">
    <property type="protein sequence ID" value="CAN0507498.1"/>
    <property type="molecule type" value="Genomic_DNA"/>
</dbReference>
<reference evidence="1" key="2">
    <citation type="submission" date="2025-03" db="EMBL/GenBank/DDBJ databases">
        <authorList>
            <consortium name="ELIXIR-Norway"/>
            <consortium name="Elixir Norway"/>
        </authorList>
    </citation>
    <scope>NUCLEOTIDE SEQUENCE</scope>
</reference>
<protein>
    <submittedName>
        <fullName evidence="1">Uncharacterized protein</fullName>
    </submittedName>
</protein>
<name>A0AC59ZT08_RANTA</name>
<gene>
    <name evidence="1" type="ORF">MRATA1EN22A_LOCUS22728</name>
</gene>
<organism evidence="1 2">
    <name type="scientific">Rangifer tarandus platyrhynchus</name>
    <name type="common">Svalbard reindeer</name>
    <dbReference type="NCBI Taxonomy" id="3082113"/>
    <lineage>
        <taxon>Eukaryota</taxon>
        <taxon>Metazoa</taxon>
        <taxon>Chordata</taxon>
        <taxon>Craniata</taxon>
        <taxon>Vertebrata</taxon>
        <taxon>Euteleostomi</taxon>
        <taxon>Mammalia</taxon>
        <taxon>Eutheria</taxon>
        <taxon>Laurasiatheria</taxon>
        <taxon>Artiodactyla</taxon>
        <taxon>Ruminantia</taxon>
        <taxon>Pecora</taxon>
        <taxon>Cervidae</taxon>
        <taxon>Odocoileinae</taxon>
        <taxon>Rangifer</taxon>
    </lineage>
</organism>
<proteinExistence type="predicted"/>
<evidence type="ECO:0000313" key="1">
    <source>
        <dbReference type="EMBL" id="CAN0507498.1"/>
    </source>
</evidence>
<accession>A0AC59ZT08</accession>
<sequence length="103" mass="11771">MIFKFHSRVPLMERVGENPSEPTRQNITGITRQIDLLQIKAIEEGAQSRPEQSGSVLGRRRRLLFGSFSLCSCTQPPRVPFWLCSIPLGRWIYVPEPVFSSLK</sequence>